<dbReference type="InParanoid" id="A0A1Q3AY31"/>
<dbReference type="PANTHER" id="PTHR46201">
    <property type="entry name" value="PHD FINGER PROTEIN MALE MEIOCYTE DEATH 1-RELATED"/>
    <property type="match status" value="1"/>
</dbReference>
<dbReference type="Proteomes" id="UP000187406">
    <property type="component" value="Unassembled WGS sequence"/>
</dbReference>
<dbReference type="SMART" id="SM00249">
    <property type="entry name" value="PHD"/>
    <property type="match status" value="1"/>
</dbReference>
<keyword evidence="5" id="KW-0804">Transcription</keyword>
<dbReference type="InterPro" id="IPR013083">
    <property type="entry name" value="Znf_RING/FYVE/PHD"/>
</dbReference>
<keyword evidence="2" id="KW-0863">Zinc-finger</keyword>
<dbReference type="Gene3D" id="3.30.40.10">
    <property type="entry name" value="Zinc/RING finger domain, C3HC4 (zinc finger)"/>
    <property type="match status" value="1"/>
</dbReference>
<feature type="domain" description="Zinc finger PHD-type" evidence="6">
    <location>
        <begin position="591"/>
        <end position="637"/>
    </location>
</feature>
<name>A0A1Q3AY31_CEPFO</name>
<sequence>MYGFHTFADPGCPMKPPTGAFRDNIRVFLHDCAETEDYDVHGMPIWCTLLVHETKSFVIPLYTIEEDVYISQQPYCDHCKCTGWRNHFVSKRKYHVIIPVDVDWNTPLGDGVFDKQTHLLHGLIHCNGYGHLLCINGIEGGSKNLCGREIMDLWDRICAHLRTRKITVEDLAKKRSMDLRLLHGVAYGHSWFGRWGYRFCRGSFGVTEHNYDRAIEVLSSLELNKVIADFSGIENFREIKQIVRYYRDMSEDKLITIKDLLRFMLTVKYSAPSRKRTVMAPTTASSSYLKPSNRIALQRKATTKEKDAKCKRFSSVIANMDSRWPARRLEYTAGVIVDALKEKKGDKYSHGGMTRQDVRDAARIHIGDTGLLDYVLKSLNNVIVGSYIVRRSVNPTTRILEYTIHEHGNGVNAIEPKQEVSPVLKPLVALPGADVYSDVVFLYTNVLLNYPESELVELATQAVLESKRFVKEWPYRDESDQLLSFICQVMPNLIVAEAELTRELPPGEVVVVPLHATVVELKLAVESAFKDTYCIMENFWVTGIDLLEDMEDEDVLFGAVESGSLLRVRGIGIDLGSNVRYQGGADNWMVRCECGAQDDDGERMVACDVCEVWQHTHCCGIEDSEIVPPLFVCPGCCDSLVPPKTESSCVFEGYGDLLFDPVAEYTVQLQY</sequence>
<dbReference type="OrthoDB" id="436852at2759"/>
<dbReference type="PANTHER" id="PTHR46201:SF9">
    <property type="entry name" value="PHD FINGER PROTEIN MALE MEIOCYTE DEATH 1"/>
    <property type="match status" value="1"/>
</dbReference>
<dbReference type="Pfam" id="PF25565">
    <property type="entry name" value="Ubiquitin_At1g33420"/>
    <property type="match status" value="1"/>
</dbReference>
<dbReference type="InterPro" id="IPR057765">
    <property type="entry name" value="MS1-like_ubiquitin"/>
</dbReference>
<dbReference type="InterPro" id="IPR011011">
    <property type="entry name" value="Znf_FYVE_PHD"/>
</dbReference>
<dbReference type="FunCoup" id="A0A1Q3AY31">
    <property type="interactions" value="18"/>
</dbReference>
<dbReference type="Pfam" id="PF25874">
    <property type="entry name" value="WHD_plant_repro"/>
    <property type="match status" value="1"/>
</dbReference>
<evidence type="ECO:0000313" key="7">
    <source>
        <dbReference type="EMBL" id="GAV60463.1"/>
    </source>
</evidence>
<dbReference type="AlphaFoldDB" id="A0A1Q3AY31"/>
<reference evidence="8" key="1">
    <citation type="submission" date="2016-04" db="EMBL/GenBank/DDBJ databases">
        <title>Cephalotus genome sequencing.</title>
        <authorList>
            <person name="Fukushima K."/>
            <person name="Hasebe M."/>
            <person name="Fang X."/>
        </authorList>
    </citation>
    <scope>NUCLEOTIDE SEQUENCE [LARGE SCALE GENOMIC DNA]</scope>
    <source>
        <strain evidence="8">cv. St1</strain>
    </source>
</reference>
<dbReference type="InterPro" id="IPR019787">
    <property type="entry name" value="Znf_PHD-finger"/>
</dbReference>
<protein>
    <submittedName>
        <fullName evidence="7">PHD domain-containing protein</fullName>
    </submittedName>
</protein>
<dbReference type="GO" id="GO:0008270">
    <property type="term" value="F:zinc ion binding"/>
    <property type="evidence" value="ECO:0007669"/>
    <property type="project" value="UniProtKB-KW"/>
</dbReference>
<keyword evidence="1" id="KW-0479">Metal-binding</keyword>
<dbReference type="InterPro" id="IPR059080">
    <property type="entry name" value="WHD_PTC1"/>
</dbReference>
<organism evidence="7 8">
    <name type="scientific">Cephalotus follicularis</name>
    <name type="common">Albany pitcher plant</name>
    <dbReference type="NCBI Taxonomy" id="3775"/>
    <lineage>
        <taxon>Eukaryota</taxon>
        <taxon>Viridiplantae</taxon>
        <taxon>Streptophyta</taxon>
        <taxon>Embryophyta</taxon>
        <taxon>Tracheophyta</taxon>
        <taxon>Spermatophyta</taxon>
        <taxon>Magnoliopsida</taxon>
        <taxon>eudicotyledons</taxon>
        <taxon>Gunneridae</taxon>
        <taxon>Pentapetalae</taxon>
        <taxon>rosids</taxon>
        <taxon>fabids</taxon>
        <taxon>Oxalidales</taxon>
        <taxon>Cephalotaceae</taxon>
        <taxon>Cephalotus</taxon>
    </lineage>
</organism>
<keyword evidence="3" id="KW-0862">Zinc</keyword>
<dbReference type="CDD" id="cd15556">
    <property type="entry name" value="PHD_MMD1_like"/>
    <property type="match status" value="1"/>
</dbReference>
<evidence type="ECO:0000256" key="1">
    <source>
        <dbReference type="ARBA" id="ARBA00022723"/>
    </source>
</evidence>
<dbReference type="STRING" id="3775.A0A1Q3AY31"/>
<dbReference type="InterPro" id="IPR001965">
    <property type="entry name" value="Znf_PHD"/>
</dbReference>
<evidence type="ECO:0000256" key="2">
    <source>
        <dbReference type="ARBA" id="ARBA00022771"/>
    </source>
</evidence>
<evidence type="ECO:0000256" key="3">
    <source>
        <dbReference type="ARBA" id="ARBA00022833"/>
    </source>
</evidence>
<dbReference type="EMBL" id="BDDD01000154">
    <property type="protein sequence ID" value="GAV60463.1"/>
    <property type="molecule type" value="Genomic_DNA"/>
</dbReference>
<dbReference type="InterPro" id="IPR058054">
    <property type="entry name" value="Znf_MS1-like"/>
</dbReference>
<evidence type="ECO:0000256" key="5">
    <source>
        <dbReference type="ARBA" id="ARBA00023163"/>
    </source>
</evidence>
<dbReference type="SUPFAM" id="SSF57903">
    <property type="entry name" value="FYVE/PHD zinc finger"/>
    <property type="match status" value="1"/>
</dbReference>
<evidence type="ECO:0000256" key="4">
    <source>
        <dbReference type="ARBA" id="ARBA00023015"/>
    </source>
</evidence>
<proteinExistence type="predicted"/>
<dbReference type="InterPro" id="IPR019786">
    <property type="entry name" value="Zinc_finger_PHD-type_CS"/>
</dbReference>
<evidence type="ECO:0000313" key="8">
    <source>
        <dbReference type="Proteomes" id="UP000187406"/>
    </source>
</evidence>
<comment type="caution">
    <text evidence="7">The sequence shown here is derived from an EMBL/GenBank/DDBJ whole genome shotgun (WGS) entry which is preliminary data.</text>
</comment>
<evidence type="ECO:0000259" key="6">
    <source>
        <dbReference type="SMART" id="SM00249"/>
    </source>
</evidence>
<dbReference type="Pfam" id="PF00628">
    <property type="entry name" value="PHD"/>
    <property type="match status" value="1"/>
</dbReference>
<keyword evidence="4" id="KW-0805">Transcription regulation</keyword>
<dbReference type="PROSITE" id="PS01359">
    <property type="entry name" value="ZF_PHD_1"/>
    <property type="match status" value="1"/>
</dbReference>
<gene>
    <name evidence="7" type="ORF">CFOL_v3_03993</name>
</gene>
<keyword evidence="8" id="KW-1185">Reference proteome</keyword>
<accession>A0A1Q3AY31</accession>